<keyword evidence="3" id="KW-0804">Transcription</keyword>
<organism evidence="6 7">
    <name type="scientific">Peptidiphaga gingivicola</name>
    <dbReference type="NCBI Taxonomy" id="2741497"/>
    <lineage>
        <taxon>Bacteria</taxon>
        <taxon>Bacillati</taxon>
        <taxon>Actinomycetota</taxon>
        <taxon>Actinomycetes</taxon>
        <taxon>Actinomycetales</taxon>
        <taxon>Actinomycetaceae</taxon>
        <taxon>Peptidiphaga</taxon>
    </lineage>
</organism>
<proteinExistence type="predicted"/>
<dbReference type="Pfam" id="PF00440">
    <property type="entry name" value="TetR_N"/>
    <property type="match status" value="1"/>
</dbReference>
<keyword evidence="1" id="KW-0805">Transcription regulation</keyword>
<evidence type="ECO:0000259" key="5">
    <source>
        <dbReference type="PROSITE" id="PS50977"/>
    </source>
</evidence>
<evidence type="ECO:0000313" key="7">
    <source>
        <dbReference type="Proteomes" id="UP000078368"/>
    </source>
</evidence>
<dbReference type="Proteomes" id="UP000078368">
    <property type="component" value="Unassembled WGS sequence"/>
</dbReference>
<dbReference type="InterPro" id="IPR001647">
    <property type="entry name" value="HTH_TetR"/>
</dbReference>
<evidence type="ECO:0000256" key="3">
    <source>
        <dbReference type="ARBA" id="ARBA00023163"/>
    </source>
</evidence>
<dbReference type="PROSITE" id="PS50977">
    <property type="entry name" value="HTH_TETR_2"/>
    <property type="match status" value="1"/>
</dbReference>
<dbReference type="PANTHER" id="PTHR30055:SF234">
    <property type="entry name" value="HTH-TYPE TRANSCRIPTIONAL REGULATOR BETI"/>
    <property type="match status" value="1"/>
</dbReference>
<dbReference type="InterPro" id="IPR050109">
    <property type="entry name" value="HTH-type_TetR-like_transc_reg"/>
</dbReference>
<dbReference type="Gene3D" id="1.10.357.10">
    <property type="entry name" value="Tetracycline Repressor, domain 2"/>
    <property type="match status" value="1"/>
</dbReference>
<evidence type="ECO:0000313" key="6">
    <source>
        <dbReference type="EMBL" id="OAP85557.1"/>
    </source>
</evidence>
<name>A0A179B1F8_9ACTO</name>
<dbReference type="SUPFAM" id="SSF46689">
    <property type="entry name" value="Homeodomain-like"/>
    <property type="match status" value="1"/>
</dbReference>
<dbReference type="PANTHER" id="PTHR30055">
    <property type="entry name" value="HTH-TYPE TRANSCRIPTIONAL REGULATOR RUTR"/>
    <property type="match status" value="1"/>
</dbReference>
<comment type="caution">
    <text evidence="6">The sequence shown here is derived from an EMBL/GenBank/DDBJ whole genome shotgun (WGS) entry which is preliminary data.</text>
</comment>
<reference evidence="6 7" key="1">
    <citation type="submission" date="2016-04" db="EMBL/GenBank/DDBJ databases">
        <title>Peptidophaga gingivicola gen. nov., sp. nov., isolated from human subgingival plaque.</title>
        <authorList>
            <person name="Beall C.J."/>
            <person name="Mokrzan E.M."/>
            <person name="Griffen A.L."/>
            <person name="Leys E.J."/>
        </authorList>
    </citation>
    <scope>NUCLEOTIDE SEQUENCE [LARGE SCALE GENOMIC DNA]</scope>
    <source>
        <strain evidence="6 7">BA112</strain>
    </source>
</reference>
<sequence>MARPRKPIEAGRRDRLMRQARAHFVHCGYTGASLSEILSAAEFPRSSFYYFFGGKAALFEAAFSDGLARLAERVRVPDVDSLDAESFWPSILGFLDDLEEAGADQDISMIPRLFHMPDAPECAARVDFGRAARQWCERAVRTGRALGVLDREIPVSLHVELVWSIAIALDRWMASQAAGAVDGRGLSRILMTRVLGAPS</sequence>
<keyword evidence="7" id="KW-1185">Reference proteome</keyword>
<dbReference type="OrthoDB" id="116659at2"/>
<dbReference type="RefSeq" id="WP_064231766.1">
    <property type="nucleotide sequence ID" value="NZ_LVZK01000002.1"/>
</dbReference>
<protein>
    <submittedName>
        <fullName evidence="6">TetR family transcriptional regulator</fullName>
    </submittedName>
</protein>
<feature type="domain" description="HTH tetR-type" evidence="5">
    <location>
        <begin position="10"/>
        <end position="70"/>
    </location>
</feature>
<evidence type="ECO:0000256" key="2">
    <source>
        <dbReference type="ARBA" id="ARBA00023125"/>
    </source>
</evidence>
<accession>A0A179B1F8</accession>
<dbReference type="EMBL" id="LVZK01000002">
    <property type="protein sequence ID" value="OAP85557.1"/>
    <property type="molecule type" value="Genomic_DNA"/>
</dbReference>
<gene>
    <name evidence="6" type="ORF">A4H34_08120</name>
</gene>
<dbReference type="InterPro" id="IPR009057">
    <property type="entry name" value="Homeodomain-like_sf"/>
</dbReference>
<dbReference type="AlphaFoldDB" id="A0A179B1F8"/>
<keyword evidence="2 4" id="KW-0238">DNA-binding</keyword>
<evidence type="ECO:0000256" key="1">
    <source>
        <dbReference type="ARBA" id="ARBA00023015"/>
    </source>
</evidence>
<dbReference type="GO" id="GO:0003700">
    <property type="term" value="F:DNA-binding transcription factor activity"/>
    <property type="evidence" value="ECO:0007669"/>
    <property type="project" value="TreeGrafter"/>
</dbReference>
<feature type="DNA-binding region" description="H-T-H motif" evidence="4">
    <location>
        <begin position="33"/>
        <end position="52"/>
    </location>
</feature>
<dbReference type="GO" id="GO:0000976">
    <property type="term" value="F:transcription cis-regulatory region binding"/>
    <property type="evidence" value="ECO:0007669"/>
    <property type="project" value="TreeGrafter"/>
</dbReference>
<dbReference type="STRING" id="1823756.A4H34_08120"/>
<evidence type="ECO:0000256" key="4">
    <source>
        <dbReference type="PROSITE-ProRule" id="PRU00335"/>
    </source>
</evidence>